<dbReference type="InterPro" id="IPR007374">
    <property type="entry name" value="ASCH_domain"/>
</dbReference>
<feature type="domain" description="ASCH" evidence="1">
    <location>
        <begin position="236"/>
        <end position="362"/>
    </location>
</feature>
<dbReference type="SUPFAM" id="SSF88697">
    <property type="entry name" value="PUA domain-like"/>
    <property type="match status" value="1"/>
</dbReference>
<accession>A0A087CRM0</accession>
<dbReference type="eggNOG" id="COG4405">
    <property type="taxonomic scope" value="Bacteria"/>
</dbReference>
<organism evidence="2 3">
    <name type="scientific">Bifidobacterium reuteri DSM 23975</name>
    <dbReference type="NCBI Taxonomy" id="1437610"/>
    <lineage>
        <taxon>Bacteria</taxon>
        <taxon>Bacillati</taxon>
        <taxon>Actinomycetota</taxon>
        <taxon>Actinomycetes</taxon>
        <taxon>Bifidobacteriales</taxon>
        <taxon>Bifidobacteriaceae</taxon>
        <taxon>Bifidobacterium</taxon>
    </lineage>
</organism>
<protein>
    <recommendedName>
        <fullName evidence="1">ASCH domain-containing protein</fullName>
    </recommendedName>
</protein>
<dbReference type="Proteomes" id="UP000028984">
    <property type="component" value="Unassembled WGS sequence"/>
</dbReference>
<dbReference type="InterPro" id="IPR009326">
    <property type="entry name" value="DUF984"/>
</dbReference>
<dbReference type="RefSeq" id="WP_238567028.1">
    <property type="nucleotide sequence ID" value="NZ_JDUW01000002.1"/>
</dbReference>
<dbReference type="InterPro" id="IPR015947">
    <property type="entry name" value="PUA-like_sf"/>
</dbReference>
<dbReference type="PANTHER" id="PTHR39203:SF1">
    <property type="entry name" value="CYTOPLASMIC PROTEIN"/>
    <property type="match status" value="1"/>
</dbReference>
<evidence type="ECO:0000313" key="3">
    <source>
        <dbReference type="Proteomes" id="UP000028984"/>
    </source>
</evidence>
<evidence type="ECO:0000313" key="2">
    <source>
        <dbReference type="EMBL" id="KFI85920.1"/>
    </source>
</evidence>
<dbReference type="SMART" id="SM01022">
    <property type="entry name" value="ASCH"/>
    <property type="match status" value="1"/>
</dbReference>
<name>A0A087CRM0_9BIFI</name>
<dbReference type="Pfam" id="PF04266">
    <property type="entry name" value="ASCH"/>
    <property type="match status" value="1"/>
</dbReference>
<proteinExistence type="predicted"/>
<dbReference type="PANTHER" id="PTHR39203">
    <property type="entry name" value="CYTOPLASMIC PROTEIN-RELATED"/>
    <property type="match status" value="1"/>
</dbReference>
<reference evidence="2 3" key="1">
    <citation type="submission" date="2014-03" db="EMBL/GenBank/DDBJ databases">
        <title>Genomics of Bifidobacteria.</title>
        <authorList>
            <person name="Ventura M."/>
            <person name="Milani C."/>
            <person name="Lugli G.A."/>
        </authorList>
    </citation>
    <scope>NUCLEOTIDE SEQUENCE [LARGE SCALE GENOMIC DNA]</scope>
    <source>
        <strain evidence="2 3">DSM 23975</strain>
    </source>
</reference>
<dbReference type="AlphaFoldDB" id="A0A087CRM0"/>
<comment type="caution">
    <text evidence="2">The sequence shown here is derived from an EMBL/GenBank/DDBJ whole genome shotgun (WGS) entry which is preliminary data.</text>
</comment>
<gene>
    <name evidence="2" type="ORF">BREU_1104</name>
</gene>
<keyword evidence="3" id="KW-1185">Reference proteome</keyword>
<sequence length="364" mass="42223">MTDNMQVTAVDLCSWFSAERMRRYEESALDPVALYVWNTHMSKAYLEDIAHVEVMLRNFISTRLASDCGREDWFDQTDHFGFDYEFCKAVERVKRRIRYAGHSITPDRVIAGLSLDSWRFLLVRKLEPTVWKALRDRANGGMPYYKSRRRKEFETHIVQLLDMRNRCSHQEPLIRTDADTEREYLDFQWENLLWVARVIDPKAADWIRSQSRVPTLRKLRPVHSASDLANLPKAEFMMPGPERDRLVGLILDGTKIATAALLLDYVECADPLPRTGNRSVLVNSDDHGVAVLATTDVAVIRLADVTDQHAIDEGEGDTTAAEWRRTHEMFWDSDEYRAEFRDPSFPLDDDTLVVLEHFTVTQRL</sequence>
<evidence type="ECO:0000259" key="1">
    <source>
        <dbReference type="SMART" id="SM01022"/>
    </source>
</evidence>
<dbReference type="EMBL" id="JGZK01000006">
    <property type="protein sequence ID" value="KFI85920.1"/>
    <property type="molecule type" value="Genomic_DNA"/>
</dbReference>
<dbReference type="Gene3D" id="3.10.400.10">
    <property type="entry name" value="Sulfate adenylyltransferase"/>
    <property type="match status" value="1"/>
</dbReference>